<dbReference type="PANTHER" id="PTHR11705">
    <property type="entry name" value="PROTEASE FAMILY M14 CARBOXYPEPTIDASE A,B"/>
    <property type="match status" value="1"/>
</dbReference>
<dbReference type="Proteomes" id="UP000767291">
    <property type="component" value="Unassembled WGS sequence"/>
</dbReference>
<dbReference type="SUPFAM" id="SSF53187">
    <property type="entry name" value="Zn-dependent exopeptidases"/>
    <property type="match status" value="1"/>
</dbReference>
<evidence type="ECO:0000256" key="5">
    <source>
        <dbReference type="ARBA" id="ARBA00022833"/>
    </source>
</evidence>
<evidence type="ECO:0000313" key="9">
    <source>
        <dbReference type="Proteomes" id="UP000767291"/>
    </source>
</evidence>
<keyword evidence="6" id="KW-0482">Metalloprotease</keyword>
<evidence type="ECO:0000256" key="2">
    <source>
        <dbReference type="ARBA" id="ARBA00005988"/>
    </source>
</evidence>
<protein>
    <recommendedName>
        <fullName evidence="7">Peptidase M14 domain-containing protein</fullName>
    </recommendedName>
</protein>
<evidence type="ECO:0000259" key="7">
    <source>
        <dbReference type="Pfam" id="PF00246"/>
    </source>
</evidence>
<keyword evidence="5" id="KW-0862">Zinc</keyword>
<reference evidence="8 9" key="1">
    <citation type="submission" date="2021-03" db="EMBL/GenBank/DDBJ databases">
        <title>Genomic Encyclopedia of Type Strains, Phase IV (KMG-IV): sequencing the most valuable type-strain genomes for metagenomic binning, comparative biology and taxonomic classification.</title>
        <authorList>
            <person name="Goeker M."/>
        </authorList>
    </citation>
    <scope>NUCLEOTIDE SEQUENCE [LARGE SCALE GENOMIC DNA]</scope>
    <source>
        <strain evidence="8 9">DSM 1289</strain>
    </source>
</reference>
<accession>A0ABS4E9F5</accession>
<comment type="similarity">
    <text evidence="2">Belongs to the peptidase M14 family.</text>
</comment>
<feature type="domain" description="Peptidase M14" evidence="7">
    <location>
        <begin position="744"/>
        <end position="838"/>
    </location>
</feature>
<dbReference type="CDD" id="cd06232">
    <property type="entry name" value="M14-like"/>
    <property type="match status" value="1"/>
</dbReference>
<evidence type="ECO:0000313" key="8">
    <source>
        <dbReference type="EMBL" id="MBP1854580.1"/>
    </source>
</evidence>
<organism evidence="8 9">
    <name type="scientific">Metaclostridioides mangenotii</name>
    <dbReference type="NCBI Taxonomy" id="1540"/>
    <lineage>
        <taxon>Bacteria</taxon>
        <taxon>Bacillati</taxon>
        <taxon>Bacillota</taxon>
        <taxon>Clostridia</taxon>
        <taxon>Peptostreptococcales</taxon>
        <taxon>Peptostreptococcaceae</taxon>
        <taxon>Metaclostridioides</taxon>
    </lineage>
</organism>
<keyword evidence="4" id="KW-0378">Hydrolase</keyword>
<comment type="caution">
    <text evidence="8">The sequence shown here is derived from an EMBL/GenBank/DDBJ whole genome shotgun (WGS) entry which is preliminary data.</text>
</comment>
<keyword evidence="3" id="KW-0645">Protease</keyword>
<proteinExistence type="inferred from homology"/>
<evidence type="ECO:0000256" key="1">
    <source>
        <dbReference type="ARBA" id="ARBA00001947"/>
    </source>
</evidence>
<evidence type="ECO:0000256" key="4">
    <source>
        <dbReference type="ARBA" id="ARBA00022801"/>
    </source>
</evidence>
<dbReference type="RefSeq" id="WP_209456067.1">
    <property type="nucleotide sequence ID" value="NZ_BAAACS010000012.1"/>
</dbReference>
<name>A0ABS4E9F5_9FIRM</name>
<dbReference type="Pfam" id="PF00246">
    <property type="entry name" value="Peptidase_M14"/>
    <property type="match status" value="1"/>
</dbReference>
<gene>
    <name evidence="8" type="ORF">J2Z43_000970</name>
</gene>
<dbReference type="EMBL" id="JAGGJX010000001">
    <property type="protein sequence ID" value="MBP1854580.1"/>
    <property type="molecule type" value="Genomic_DNA"/>
</dbReference>
<evidence type="ECO:0000256" key="6">
    <source>
        <dbReference type="ARBA" id="ARBA00023049"/>
    </source>
</evidence>
<sequence length="1080" mass="125732">MENLEELLNEKNFFYYDKKTCEIDGLNGSIIIPKNATLEDKLKAIDLCALVGFKSTALDLPIVKISEENESLSESDLKISEVDISDLSKNFISGSKVVEIVKKEKLASSEKVYNMKLEDLEDISSLEKGLLIDTDNDFLADEINAKIVLAKDCSNQEFVAACNIATIFGLNSLGCNIPLACAEDELDKDCDKIKVFVGKKFKNRNNNDCENNISVNCENNSLIISGYNDEIIETSEFFCKNYEYLIKENEVSIKEFKRDIVDFLKPQTNTEIENIFVKEYNFDWEVDEVKEIFKDKLSGKLSANDDVEVKILVSEEKEIRDDLKEFVFDFLDRENIKLSKCNVFCSYKQGLSWITEELVPQMKEKLSLDNIGKIDLYFKPFLPEGKTSWNDEDGSIPNIDASRSDDPEKFFDLPIRLVQELFPVDDLIEQEIGLSRDNIEFKMQENGNTDYEFIVYDKCGQIIYKDVFDVEYSERPYLDEFPGIGKVHPNTGLVEVKVNGEIVLKQTVKTDVERIWDVYQSEILEDCKKYILDKTDGNPIMEKQPFFNTLRLEILTSEPDYKLDIRQDIISVLSALHEDMYFAGLDFFKTLGIKTVGQALEEPGLILPIIKKRNGQGTYMKATLEVSRDEEYDRNCVIVDIDKVYVKEGLLDNVYVDIKTEDTDNIELMNRVKAIEEKILPSQYGFKTLHININGKDVELINSNRFVKQEGSIDIRDIDIPQDRVIGYDEYIDILDKLKKVDGIKVWKASKSYQNRDIYAIEITKEYKSSIVSRAKLINNKPVFQINNRHHANEISSTNSSFLLLEQLLHDEKYRSYLDKLNIVMIPFENVDGGYIHYELQKDNPEWQLHIARFNSVGKEFAKEYFKEDSKYTESRALTKLWYKWLPDILVDNHGVPKHEWDQQFSGYTSPWFKGFWLPRALFYGYFWYLDSEKYPDNKILSEALQDVVSDQINGDKEIKGWNLDWQNRFEKYAHQWMPKLFPANYYKDLIYYWIPYQPDPNAWHVSHRYPWITALDWTTEVSDETAQGKYLDLCSRTHNISDIATIDMMANAKYKFREDVVKKDNQVVLKNVRIRPIQV</sequence>
<dbReference type="InterPro" id="IPR000834">
    <property type="entry name" value="Peptidase_M14"/>
</dbReference>
<comment type="cofactor">
    <cofactor evidence="1">
        <name>Zn(2+)</name>
        <dbReference type="ChEBI" id="CHEBI:29105"/>
    </cofactor>
</comment>
<evidence type="ECO:0000256" key="3">
    <source>
        <dbReference type="ARBA" id="ARBA00022670"/>
    </source>
</evidence>
<keyword evidence="9" id="KW-1185">Reference proteome</keyword>
<dbReference type="PANTHER" id="PTHR11705:SF143">
    <property type="entry name" value="SLL0236 PROTEIN"/>
    <property type="match status" value="1"/>
</dbReference>
<dbReference type="Gene3D" id="3.40.630.10">
    <property type="entry name" value="Zn peptidases"/>
    <property type="match status" value="1"/>
</dbReference>